<feature type="region of interest" description="Disordered" evidence="2">
    <location>
        <begin position="33"/>
        <end position="99"/>
    </location>
</feature>
<feature type="transmembrane region" description="Helical" evidence="3">
    <location>
        <begin position="298"/>
        <end position="325"/>
    </location>
</feature>
<evidence type="ECO:0000259" key="5">
    <source>
        <dbReference type="Pfam" id="PF14257"/>
    </source>
</evidence>
<feature type="region of interest" description="Disordered" evidence="2">
    <location>
        <begin position="334"/>
        <end position="375"/>
    </location>
</feature>
<dbReference type="Pfam" id="PF14257">
    <property type="entry name" value="DUF4349"/>
    <property type="match status" value="1"/>
</dbReference>
<feature type="chain" id="PRO_5047495306" evidence="4">
    <location>
        <begin position="29"/>
        <end position="375"/>
    </location>
</feature>
<feature type="compositionally biased region" description="Polar residues" evidence="2">
    <location>
        <begin position="86"/>
        <end position="99"/>
    </location>
</feature>
<feature type="compositionally biased region" description="Basic and acidic residues" evidence="2">
    <location>
        <begin position="359"/>
        <end position="375"/>
    </location>
</feature>
<keyword evidence="3" id="KW-1133">Transmembrane helix</keyword>
<evidence type="ECO:0000256" key="2">
    <source>
        <dbReference type="SAM" id="MobiDB-lite"/>
    </source>
</evidence>
<dbReference type="EMBL" id="JAYERP010000001">
    <property type="protein sequence ID" value="MEA3569193.1"/>
    <property type="molecule type" value="Genomic_DNA"/>
</dbReference>
<comment type="caution">
    <text evidence="6">The sequence shown here is derived from an EMBL/GenBank/DDBJ whole genome shotgun (WGS) entry which is preliminary data.</text>
</comment>
<dbReference type="PROSITE" id="PS51257">
    <property type="entry name" value="PROKAR_LIPOPROTEIN"/>
    <property type="match status" value="1"/>
</dbReference>
<evidence type="ECO:0000256" key="3">
    <source>
        <dbReference type="SAM" id="Phobius"/>
    </source>
</evidence>
<dbReference type="RefSeq" id="WP_323076406.1">
    <property type="nucleotide sequence ID" value="NZ_CBCSKM010000005.1"/>
</dbReference>
<feature type="compositionally biased region" description="Basic and acidic residues" evidence="2">
    <location>
        <begin position="334"/>
        <end position="343"/>
    </location>
</feature>
<protein>
    <submittedName>
        <fullName evidence="6">DUF4349 domain-containing protein</fullName>
    </submittedName>
</protein>
<reference evidence="6 7" key="1">
    <citation type="submission" date="2023-12" db="EMBL/GenBank/DDBJ databases">
        <title>Whole genome sequencing of Paenibacillus phoenicis isolated from the Phoenix Mars Lander spacecraft assembly facility.</title>
        <authorList>
            <person name="Garcia A."/>
            <person name="Venkateswaran K."/>
        </authorList>
    </citation>
    <scope>NUCLEOTIDE SEQUENCE [LARGE SCALE GENOMIC DNA]</scope>
    <source>
        <strain evidence="6 7">3PO2SA</strain>
    </source>
</reference>
<feature type="compositionally biased region" description="Polar residues" evidence="2">
    <location>
        <begin position="345"/>
        <end position="358"/>
    </location>
</feature>
<keyword evidence="1" id="KW-0175">Coiled coil</keyword>
<proteinExistence type="predicted"/>
<evidence type="ECO:0000313" key="6">
    <source>
        <dbReference type="EMBL" id="MEA3569193.1"/>
    </source>
</evidence>
<dbReference type="InterPro" id="IPR025645">
    <property type="entry name" value="DUF4349"/>
</dbReference>
<dbReference type="Proteomes" id="UP001292216">
    <property type="component" value="Unassembled WGS sequence"/>
</dbReference>
<accession>A0ABU5PGW8</accession>
<feature type="signal peptide" evidence="4">
    <location>
        <begin position="1"/>
        <end position="28"/>
    </location>
</feature>
<name>A0ABU5PGW8_9BACL</name>
<evidence type="ECO:0000313" key="7">
    <source>
        <dbReference type="Proteomes" id="UP001292216"/>
    </source>
</evidence>
<keyword evidence="4" id="KW-0732">Signal</keyword>
<sequence length="375" mass="41091">MGKRGKKITVWGVIIMLLPLLLSGCGSASNDVASNSSASKEAMNQASSWAETEMDGAGAAETATDVATAPATGSVAPDSAAAGNVGNDSEAVNSTSGFQQASTDAGLNRKLIYRAHVVMEVKDYAKAQSEIRNLVTLAGGYIVEFSENQSQHELGGNFVLKVPAAGFSSFLDRLEGLKPESLQRNIQGQDVSEEYVDLESRLKVKQAMEARYLKFVEEATQTKQLVEYVNELERIQTEIEQIKGRMRYLDSNVSYSTIDIRVFQPDPSKLTAASSDDTPLLERMKKALTGSIDVLSLFFQWLVVFAAGALPPLVIAALIVIPIWIKRRKNREQRERRRAELKASKATSPQRETMPTSSTEEKQEDVGHVDHPEEH</sequence>
<feature type="domain" description="DUF4349" evidence="5">
    <location>
        <begin position="109"/>
        <end position="324"/>
    </location>
</feature>
<keyword evidence="7" id="KW-1185">Reference proteome</keyword>
<evidence type="ECO:0000256" key="4">
    <source>
        <dbReference type="SAM" id="SignalP"/>
    </source>
</evidence>
<feature type="coiled-coil region" evidence="1">
    <location>
        <begin position="225"/>
        <end position="252"/>
    </location>
</feature>
<keyword evidence="3" id="KW-0472">Membrane</keyword>
<organism evidence="6 7">
    <name type="scientific">Paenibacillus phoenicis</name>
    <dbReference type="NCBI Taxonomy" id="554117"/>
    <lineage>
        <taxon>Bacteria</taxon>
        <taxon>Bacillati</taxon>
        <taxon>Bacillota</taxon>
        <taxon>Bacilli</taxon>
        <taxon>Bacillales</taxon>
        <taxon>Paenibacillaceae</taxon>
        <taxon>Paenibacillus</taxon>
    </lineage>
</organism>
<keyword evidence="3" id="KW-0812">Transmembrane</keyword>
<gene>
    <name evidence="6" type="ORF">U9M73_04195</name>
</gene>
<evidence type="ECO:0000256" key="1">
    <source>
        <dbReference type="SAM" id="Coils"/>
    </source>
</evidence>